<dbReference type="Pfam" id="PF00440">
    <property type="entry name" value="TetR_N"/>
    <property type="match status" value="1"/>
</dbReference>
<gene>
    <name evidence="6" type="ORF">GCM10009789_33810</name>
</gene>
<keyword evidence="2 4" id="KW-0238">DNA-binding</keyword>
<dbReference type="InterPro" id="IPR050109">
    <property type="entry name" value="HTH-type_TetR-like_transc_reg"/>
</dbReference>
<dbReference type="PROSITE" id="PS01081">
    <property type="entry name" value="HTH_TETR_1"/>
    <property type="match status" value="1"/>
</dbReference>
<dbReference type="EMBL" id="BAAAOS010000020">
    <property type="protein sequence ID" value="GAA1577551.1"/>
    <property type="molecule type" value="Genomic_DNA"/>
</dbReference>
<dbReference type="PANTHER" id="PTHR30055">
    <property type="entry name" value="HTH-TYPE TRANSCRIPTIONAL REGULATOR RUTR"/>
    <property type="match status" value="1"/>
</dbReference>
<evidence type="ECO:0000313" key="6">
    <source>
        <dbReference type="EMBL" id="GAA1577551.1"/>
    </source>
</evidence>
<dbReference type="InterPro" id="IPR001647">
    <property type="entry name" value="HTH_TetR"/>
</dbReference>
<dbReference type="PANTHER" id="PTHR30055:SF234">
    <property type="entry name" value="HTH-TYPE TRANSCRIPTIONAL REGULATOR BETI"/>
    <property type="match status" value="1"/>
</dbReference>
<protein>
    <submittedName>
        <fullName evidence="6">TetR family transcriptional regulator</fullName>
    </submittedName>
</protein>
<dbReference type="PRINTS" id="PR00455">
    <property type="entry name" value="HTHTETR"/>
</dbReference>
<dbReference type="PROSITE" id="PS50977">
    <property type="entry name" value="HTH_TETR_2"/>
    <property type="match status" value="1"/>
</dbReference>
<feature type="DNA-binding region" description="H-T-H motif" evidence="4">
    <location>
        <begin position="40"/>
        <end position="59"/>
    </location>
</feature>
<dbReference type="SUPFAM" id="SSF46689">
    <property type="entry name" value="Homeodomain-like"/>
    <property type="match status" value="1"/>
</dbReference>
<name>A0ABP4PBP3_9ACTN</name>
<evidence type="ECO:0000259" key="5">
    <source>
        <dbReference type="PROSITE" id="PS50977"/>
    </source>
</evidence>
<dbReference type="Proteomes" id="UP001500393">
    <property type="component" value="Unassembled WGS sequence"/>
</dbReference>
<evidence type="ECO:0000256" key="2">
    <source>
        <dbReference type="ARBA" id="ARBA00023125"/>
    </source>
</evidence>
<keyword evidence="7" id="KW-1185">Reference proteome</keyword>
<dbReference type="InterPro" id="IPR023772">
    <property type="entry name" value="DNA-bd_HTH_TetR-type_CS"/>
</dbReference>
<evidence type="ECO:0000256" key="3">
    <source>
        <dbReference type="ARBA" id="ARBA00023163"/>
    </source>
</evidence>
<comment type="caution">
    <text evidence="6">The sequence shown here is derived from an EMBL/GenBank/DDBJ whole genome shotgun (WGS) entry which is preliminary data.</text>
</comment>
<proteinExistence type="predicted"/>
<evidence type="ECO:0000256" key="1">
    <source>
        <dbReference type="ARBA" id="ARBA00023015"/>
    </source>
</evidence>
<reference evidence="7" key="1">
    <citation type="journal article" date="2019" name="Int. J. Syst. Evol. Microbiol.">
        <title>The Global Catalogue of Microorganisms (GCM) 10K type strain sequencing project: providing services to taxonomists for standard genome sequencing and annotation.</title>
        <authorList>
            <consortium name="The Broad Institute Genomics Platform"/>
            <consortium name="The Broad Institute Genome Sequencing Center for Infectious Disease"/>
            <person name="Wu L."/>
            <person name="Ma J."/>
        </authorList>
    </citation>
    <scope>NUCLEOTIDE SEQUENCE [LARGE SCALE GENOMIC DNA]</scope>
    <source>
        <strain evidence="7">JCM 14969</strain>
    </source>
</reference>
<evidence type="ECO:0000256" key="4">
    <source>
        <dbReference type="PROSITE-ProRule" id="PRU00335"/>
    </source>
</evidence>
<evidence type="ECO:0000313" key="7">
    <source>
        <dbReference type="Proteomes" id="UP001500393"/>
    </source>
</evidence>
<keyword evidence="3" id="KW-0804">Transcription</keyword>
<sequence length="202" mass="21986">MGNYRRRMAGLRDRKKQQTHDALSEAAIALFLERGFDEVSVADIAAAADVSKPTLFKYFATKQDLALHRFADHAQEAARVVLASSADPVEALRDHFLAGLKRRDPVTGLNDHPEVLAFYRLVFGTPALATRLHQFIAADQAALAEALGNGLAGELQAADLISTQQVLSRRNFAALTAGITADAQYPTAVAEAKLAYRRLTRT</sequence>
<organism evidence="6 7">
    <name type="scientific">Kribbella sancticallisti</name>
    <dbReference type="NCBI Taxonomy" id="460087"/>
    <lineage>
        <taxon>Bacteria</taxon>
        <taxon>Bacillati</taxon>
        <taxon>Actinomycetota</taxon>
        <taxon>Actinomycetes</taxon>
        <taxon>Propionibacteriales</taxon>
        <taxon>Kribbellaceae</taxon>
        <taxon>Kribbella</taxon>
    </lineage>
</organism>
<feature type="domain" description="HTH tetR-type" evidence="5">
    <location>
        <begin position="17"/>
        <end position="77"/>
    </location>
</feature>
<accession>A0ABP4PBP3</accession>
<dbReference type="Gene3D" id="1.10.357.10">
    <property type="entry name" value="Tetracycline Repressor, domain 2"/>
    <property type="match status" value="1"/>
</dbReference>
<keyword evidence="1" id="KW-0805">Transcription regulation</keyword>
<dbReference type="InterPro" id="IPR009057">
    <property type="entry name" value="Homeodomain-like_sf"/>
</dbReference>